<feature type="domain" description="CENP-V/GFA" evidence="5">
    <location>
        <begin position="11"/>
        <end position="112"/>
    </location>
</feature>
<dbReference type="OrthoDB" id="9807246at2"/>
<dbReference type="PANTHER" id="PTHR33337:SF3">
    <property type="entry name" value="CENP-V_GFA DOMAIN-CONTAINING PROTEIN"/>
    <property type="match status" value="1"/>
</dbReference>
<name>A0A317PCL1_9HYPH</name>
<dbReference type="InterPro" id="IPR011057">
    <property type="entry name" value="Mss4-like_sf"/>
</dbReference>
<organism evidence="6 7">
    <name type="scientific">Hoeflea marina</name>
    <dbReference type="NCBI Taxonomy" id="274592"/>
    <lineage>
        <taxon>Bacteria</taxon>
        <taxon>Pseudomonadati</taxon>
        <taxon>Pseudomonadota</taxon>
        <taxon>Alphaproteobacteria</taxon>
        <taxon>Hyphomicrobiales</taxon>
        <taxon>Rhizobiaceae</taxon>
        <taxon>Hoeflea</taxon>
    </lineage>
</organism>
<gene>
    <name evidence="6" type="ORF">DFR52_11012</name>
</gene>
<keyword evidence="4" id="KW-0456">Lyase</keyword>
<evidence type="ECO:0000259" key="5">
    <source>
        <dbReference type="PROSITE" id="PS51891"/>
    </source>
</evidence>
<dbReference type="EMBL" id="QGTR01000010">
    <property type="protein sequence ID" value="PWV95484.1"/>
    <property type="molecule type" value="Genomic_DNA"/>
</dbReference>
<evidence type="ECO:0000256" key="1">
    <source>
        <dbReference type="ARBA" id="ARBA00005495"/>
    </source>
</evidence>
<dbReference type="PROSITE" id="PS51257">
    <property type="entry name" value="PROKAR_LIPOPROTEIN"/>
    <property type="match status" value="1"/>
</dbReference>
<dbReference type="GO" id="GO:0016846">
    <property type="term" value="F:carbon-sulfur lyase activity"/>
    <property type="evidence" value="ECO:0007669"/>
    <property type="project" value="InterPro"/>
</dbReference>
<evidence type="ECO:0000256" key="4">
    <source>
        <dbReference type="ARBA" id="ARBA00023239"/>
    </source>
</evidence>
<dbReference type="Gene3D" id="3.90.1590.10">
    <property type="entry name" value="glutathione-dependent formaldehyde- activating enzyme (gfa)"/>
    <property type="match status" value="1"/>
</dbReference>
<keyword evidence="3" id="KW-0862">Zinc</keyword>
<dbReference type="SUPFAM" id="SSF51316">
    <property type="entry name" value="Mss4-like"/>
    <property type="match status" value="1"/>
</dbReference>
<evidence type="ECO:0000256" key="2">
    <source>
        <dbReference type="ARBA" id="ARBA00022723"/>
    </source>
</evidence>
<reference evidence="6 7" key="1">
    <citation type="submission" date="2018-05" db="EMBL/GenBank/DDBJ databases">
        <title>Genomic Encyclopedia of Type Strains, Phase IV (KMG-IV): sequencing the most valuable type-strain genomes for metagenomic binning, comparative biology and taxonomic classification.</title>
        <authorList>
            <person name="Goeker M."/>
        </authorList>
    </citation>
    <scope>NUCLEOTIDE SEQUENCE [LARGE SCALE GENOMIC DNA]</scope>
    <source>
        <strain evidence="6 7">DSM 16791</strain>
    </source>
</reference>
<dbReference type="RefSeq" id="WP_110034493.1">
    <property type="nucleotide sequence ID" value="NZ_QGTR01000010.1"/>
</dbReference>
<dbReference type="AlphaFoldDB" id="A0A317PCL1"/>
<evidence type="ECO:0000256" key="3">
    <source>
        <dbReference type="ARBA" id="ARBA00022833"/>
    </source>
</evidence>
<proteinExistence type="inferred from homology"/>
<comment type="caution">
    <text evidence="6">The sequence shown here is derived from an EMBL/GenBank/DDBJ whole genome shotgun (WGS) entry which is preliminary data.</text>
</comment>
<protein>
    <recommendedName>
        <fullName evidence="5">CENP-V/GFA domain-containing protein</fullName>
    </recommendedName>
</protein>
<evidence type="ECO:0000313" key="6">
    <source>
        <dbReference type="EMBL" id="PWV95484.1"/>
    </source>
</evidence>
<dbReference type="InterPro" id="IPR006913">
    <property type="entry name" value="CENP-V/GFA"/>
</dbReference>
<dbReference type="Pfam" id="PF04828">
    <property type="entry name" value="GFA"/>
    <property type="match status" value="1"/>
</dbReference>
<keyword evidence="2" id="KW-0479">Metal-binding</keyword>
<dbReference type="GO" id="GO:0046872">
    <property type="term" value="F:metal ion binding"/>
    <property type="evidence" value="ECO:0007669"/>
    <property type="project" value="UniProtKB-KW"/>
</dbReference>
<evidence type="ECO:0000313" key="7">
    <source>
        <dbReference type="Proteomes" id="UP000246352"/>
    </source>
</evidence>
<dbReference type="PANTHER" id="PTHR33337">
    <property type="entry name" value="GFA DOMAIN-CONTAINING PROTEIN"/>
    <property type="match status" value="1"/>
</dbReference>
<sequence length="157" mass="18058">MFRTAVPPLPITGACQCGRVRYRMRGAPLVFYLCHCTECQRQTSSAYGESLRFRRPDMEIEGELRLVERLSESGARRQGWFCPDCGVRIWHGSTASPEINIKAGTLNDTSWLVPAGHIWTRSRQRFIAFGEDELVYDRQPDDGYAALARRWREMTQV</sequence>
<accession>A0A317PCL1</accession>
<keyword evidence="7" id="KW-1185">Reference proteome</keyword>
<comment type="similarity">
    <text evidence="1">Belongs to the Gfa family.</text>
</comment>
<dbReference type="PROSITE" id="PS51891">
    <property type="entry name" value="CENP_V_GFA"/>
    <property type="match status" value="1"/>
</dbReference>
<dbReference type="Proteomes" id="UP000246352">
    <property type="component" value="Unassembled WGS sequence"/>
</dbReference>